<dbReference type="EMBL" id="BAAAYK010000038">
    <property type="protein sequence ID" value="GAA3364036.1"/>
    <property type="molecule type" value="Genomic_DNA"/>
</dbReference>
<protein>
    <submittedName>
        <fullName evidence="6">Winged helix-turn-helix domain-containing protein</fullName>
    </submittedName>
</protein>
<keyword evidence="1" id="KW-0805">Transcription regulation</keyword>
<reference evidence="6" key="1">
    <citation type="journal article" date="2014" name="Int. J. Syst. Evol. Microbiol.">
        <title>Complete genome of a new Firmicutes species belonging to the dominant human colonic microbiota ('Ruminococcus bicirculans') reveals two chromosomes and a selective capacity to utilize plant glucans.</title>
        <authorList>
            <consortium name="NISC Comparative Sequencing Program"/>
            <person name="Wegmann U."/>
            <person name="Louis P."/>
            <person name="Goesmann A."/>
            <person name="Henrissat B."/>
            <person name="Duncan S.H."/>
            <person name="Flint H.J."/>
        </authorList>
    </citation>
    <scope>NUCLEOTIDE SEQUENCE</scope>
    <source>
        <strain evidence="6">JCM 9687</strain>
    </source>
</reference>
<dbReference type="PROSITE" id="PS50949">
    <property type="entry name" value="HTH_GNTR"/>
    <property type="match status" value="1"/>
</dbReference>
<evidence type="ECO:0000313" key="7">
    <source>
        <dbReference type="Proteomes" id="UP001500483"/>
    </source>
</evidence>
<comment type="caution">
    <text evidence="6">The sequence shown here is derived from an EMBL/GenBank/DDBJ whole genome shotgun (WGS) entry which is preliminary data.</text>
</comment>
<dbReference type="InterPro" id="IPR050679">
    <property type="entry name" value="Bact_HTH_transcr_reg"/>
</dbReference>
<evidence type="ECO:0000313" key="5">
    <source>
        <dbReference type="EMBL" id="GAA3352098.1"/>
    </source>
</evidence>
<dbReference type="PANTHER" id="PTHR44846">
    <property type="entry name" value="MANNOSYL-D-GLYCERATE TRANSPORT/METABOLISM SYSTEM REPRESSOR MNGR-RELATED"/>
    <property type="match status" value="1"/>
</dbReference>
<keyword evidence="7" id="KW-1185">Reference proteome</keyword>
<dbReference type="Pfam" id="PF00392">
    <property type="entry name" value="GntR"/>
    <property type="match status" value="1"/>
</dbReference>
<dbReference type="InterPro" id="IPR036388">
    <property type="entry name" value="WH-like_DNA-bd_sf"/>
</dbReference>
<evidence type="ECO:0000256" key="1">
    <source>
        <dbReference type="ARBA" id="ARBA00023015"/>
    </source>
</evidence>
<evidence type="ECO:0000313" key="6">
    <source>
        <dbReference type="EMBL" id="GAA3364036.1"/>
    </source>
</evidence>
<dbReference type="Proteomes" id="UP001500483">
    <property type="component" value="Unassembled WGS sequence"/>
</dbReference>
<organism evidence="6 7">
    <name type="scientific">Saccharopolyspora gregorii</name>
    <dbReference type="NCBI Taxonomy" id="33914"/>
    <lineage>
        <taxon>Bacteria</taxon>
        <taxon>Bacillati</taxon>
        <taxon>Actinomycetota</taxon>
        <taxon>Actinomycetes</taxon>
        <taxon>Pseudonocardiales</taxon>
        <taxon>Pseudonocardiaceae</taxon>
        <taxon>Saccharopolyspora</taxon>
    </lineage>
</organism>
<gene>
    <name evidence="5" type="ORF">GCM10020366_00090</name>
    <name evidence="6" type="ORF">GCM10020366_58310</name>
</gene>
<proteinExistence type="predicted"/>
<reference evidence="6" key="3">
    <citation type="submission" date="2023-12" db="EMBL/GenBank/DDBJ databases">
        <authorList>
            <person name="Sun Q."/>
            <person name="Inoue M."/>
        </authorList>
    </citation>
    <scope>NUCLEOTIDE SEQUENCE</scope>
    <source>
        <strain evidence="6">JCM 9687</strain>
    </source>
</reference>
<evidence type="ECO:0000256" key="2">
    <source>
        <dbReference type="ARBA" id="ARBA00023125"/>
    </source>
</evidence>
<dbReference type="SUPFAM" id="SSF46785">
    <property type="entry name" value="Winged helix' DNA-binding domain"/>
    <property type="match status" value="1"/>
</dbReference>
<dbReference type="CDD" id="cd07377">
    <property type="entry name" value="WHTH_GntR"/>
    <property type="match status" value="1"/>
</dbReference>
<reference evidence="7" key="2">
    <citation type="journal article" date="2019" name="Int. J. Syst. Evol. Microbiol.">
        <title>The Global Catalogue of Microorganisms (GCM) 10K type strain sequencing project: providing services to taxonomists for standard genome sequencing and annotation.</title>
        <authorList>
            <consortium name="The Broad Institute Genomics Platform"/>
            <consortium name="The Broad Institute Genome Sequencing Center for Infectious Disease"/>
            <person name="Wu L."/>
            <person name="Ma J."/>
        </authorList>
    </citation>
    <scope>NUCLEOTIDE SEQUENCE [LARGE SCALE GENOMIC DNA]</scope>
    <source>
        <strain evidence="7">JCM 9687</strain>
    </source>
</reference>
<dbReference type="InterPro" id="IPR000524">
    <property type="entry name" value="Tscrpt_reg_HTH_GntR"/>
</dbReference>
<evidence type="ECO:0000259" key="4">
    <source>
        <dbReference type="PROSITE" id="PS50949"/>
    </source>
</evidence>
<sequence>MAENAPDEDKRPASRRVADALMARIDSGDLRPGAALPTYRALADEFGVAVNTAMAAVRLLRDRGAVTIRPNAGAQVRDHSEDVDLAAELKKVRAEIGDLRAEVRQFDAMLGDLEARVATLAEHADEDRGIS</sequence>
<dbReference type="EMBL" id="BAAAYK010000001">
    <property type="protein sequence ID" value="GAA3352098.1"/>
    <property type="molecule type" value="Genomic_DNA"/>
</dbReference>
<evidence type="ECO:0000256" key="3">
    <source>
        <dbReference type="ARBA" id="ARBA00023163"/>
    </source>
</evidence>
<dbReference type="InterPro" id="IPR036390">
    <property type="entry name" value="WH_DNA-bd_sf"/>
</dbReference>
<dbReference type="SMART" id="SM00345">
    <property type="entry name" value="HTH_GNTR"/>
    <property type="match status" value="1"/>
</dbReference>
<feature type="domain" description="HTH gntR-type" evidence="4">
    <location>
        <begin position="11"/>
        <end position="79"/>
    </location>
</feature>
<dbReference type="PANTHER" id="PTHR44846:SF17">
    <property type="entry name" value="GNTR-FAMILY TRANSCRIPTIONAL REGULATOR"/>
    <property type="match status" value="1"/>
</dbReference>
<keyword evidence="2" id="KW-0238">DNA-binding</keyword>
<keyword evidence="3" id="KW-0804">Transcription</keyword>
<accession>A0ABP6RZC4</accession>
<dbReference type="Gene3D" id="1.10.10.10">
    <property type="entry name" value="Winged helix-like DNA-binding domain superfamily/Winged helix DNA-binding domain"/>
    <property type="match status" value="1"/>
</dbReference>
<name>A0ABP6RZC4_9PSEU</name>